<evidence type="ECO:0000256" key="1">
    <source>
        <dbReference type="SAM" id="Coils"/>
    </source>
</evidence>
<evidence type="ECO:0000313" key="3">
    <source>
        <dbReference type="EMBL" id="SEW41708.1"/>
    </source>
</evidence>
<dbReference type="EMBL" id="FOIU01000002">
    <property type="protein sequence ID" value="SEW41708.1"/>
    <property type="molecule type" value="Genomic_DNA"/>
</dbReference>
<evidence type="ECO:0000256" key="2">
    <source>
        <dbReference type="SAM" id="MobiDB-lite"/>
    </source>
</evidence>
<reference evidence="4" key="1">
    <citation type="submission" date="2016-10" db="EMBL/GenBank/DDBJ databases">
        <authorList>
            <person name="Varghese N."/>
            <person name="Submissions S."/>
        </authorList>
    </citation>
    <scope>NUCLEOTIDE SEQUENCE [LARGE SCALE GENOMIC DNA]</scope>
    <source>
        <strain evidence="4">DSM 17724</strain>
    </source>
</reference>
<dbReference type="STRING" id="356305.SAMN05421841_2859"/>
<accession>A0A1I0RKT0</accession>
<name>A0A1I0RKT0_9FLAO</name>
<feature type="coiled-coil region" evidence="1">
    <location>
        <begin position="974"/>
        <end position="1016"/>
    </location>
</feature>
<organism evidence="3 4">
    <name type="scientific">Chryseobacterium wanjuense</name>
    <dbReference type="NCBI Taxonomy" id="356305"/>
    <lineage>
        <taxon>Bacteria</taxon>
        <taxon>Pseudomonadati</taxon>
        <taxon>Bacteroidota</taxon>
        <taxon>Flavobacteriia</taxon>
        <taxon>Flavobacteriales</taxon>
        <taxon>Weeksellaceae</taxon>
        <taxon>Chryseobacterium group</taxon>
        <taxon>Chryseobacterium</taxon>
    </lineage>
</organism>
<keyword evidence="1" id="KW-0175">Coiled coil</keyword>
<gene>
    <name evidence="3" type="ORF">SAMN05421841_2859</name>
</gene>
<proteinExistence type="predicted"/>
<dbReference type="AlphaFoldDB" id="A0A1I0RKT0"/>
<evidence type="ECO:0000313" key="4">
    <source>
        <dbReference type="Proteomes" id="UP000199469"/>
    </source>
</evidence>
<keyword evidence="4" id="KW-1185">Reference proteome</keyword>
<dbReference type="RefSeq" id="WP_089793662.1">
    <property type="nucleotide sequence ID" value="NZ_FOIU01000002.1"/>
</dbReference>
<protein>
    <submittedName>
        <fullName evidence="3">Uncharacterized protein</fullName>
    </submittedName>
</protein>
<dbReference type="Proteomes" id="UP000199469">
    <property type="component" value="Unassembled WGS sequence"/>
</dbReference>
<dbReference type="OrthoDB" id="8563833at2"/>
<feature type="region of interest" description="Disordered" evidence="2">
    <location>
        <begin position="630"/>
        <end position="665"/>
    </location>
</feature>
<sequence length="1263" mass="143175">MATENTQNNSSQTLFRFVSLRNPQLTETKKENLGFIQRPSTLPSVFDGKVNPNDSALAKFQALEREAKNFDSTGYESELIIEQGALSEALKIGRKIAKRETLSLSDENTAISLYNSSSIQSKVAAVWDNLMYQTVTEKNFYVKEALVHILKALHFGYVCNLPVTEELTKINGTDLKAKALEARVVLPMKFFGDGYEGENSDPGSGGSGSTNNAFQVNVSQIGNGVINGTDIPLSIQHQLVAEGDKISELSKLNFEKEGLTKLKSELEKIQVVYVKSKNKAQETAYSAYKEEYKDEFDAYNSQIRQIKSQITEDMTQQEIDQLYEALQPLNVPPFEFAYKDQLNFEDFKTKLSLDSLKLFVSLFTELESGEIPADGYDFSIITVLTDRKLQLGNVVVEMIDFYDTYVEVFEKLDQELSANIQQLFQKSPLQEQKYLNLGNVLVPVSNSRSNLSQVISRTYYLKASYNPVYSRTPASLTFYYQAESSSWGLGSAKILATTDIGNFEETYSNISIVDNKVTFPPILVDKFAKLIRSLRIQIFFNNGKQATVEYTDLIIDQPYTGVLYTEEKITEDPENPEQGGQTPQPGAFFPKHFGVKRLGIADYLKVVQTTHAYVPGEVTHIENVMAKEFKQKSTRRLRRSEIQTTTSKSTERETLSDTTTTTRNDMQSEVANIIQQDINAEAHFSYGNNKTFQVGGSFASHNSKENSTRQAIAKSQEITEKATERLLTKVAEERIEKIIEEFEENNAHGFDNRNGDKHVIGVYRWVDKKMKNQIYNYGKRTMFEFMIPEPAKLHRLATAATVTETLTAPVDPRTSPAPWTMADPKSASVDQLQHWASIYNVKLTELIESTKKFTTGKTWVKLDGSNEYQHIAINIPDNYQASHVKMWYGFEKDVKGIARLFTSNFVGGFNQIVETYSQSVDLIADFDPQNITGSYDFMYQGHNIDSVNFTFEVTCKLSDAYMNAWKQENFDAIITAYQDAYAEFQEKKKELEAAAKEQEEANKEKLSNFYRDMERVILKHNCIAFLLQDYSALGKNLTNNAKAMQDFSIILDENLDQYTALAKFMEQAFEWTIMDYTFYPYYWANREEWQNMYLSESADPLFRSFLQAGMARVIVTVNPGFEDAVQFFLTTGRIWNGGEVPVIGDPMYMSIVDEMREPLGLKQGKAWITTLPTSLNILQKDSAGLVTTTALPFTQENPDEFEIPEDVVTETEFSIVDSQLNSGDDRFVDNIELNNGFLQLTTDDNPKEVVAQLPLADLKDALQ</sequence>